<dbReference type="Proteomes" id="UP000790377">
    <property type="component" value="Unassembled WGS sequence"/>
</dbReference>
<reference evidence="1" key="1">
    <citation type="journal article" date="2021" name="New Phytol.">
        <title>Evolutionary innovations through gain and loss of genes in the ectomycorrhizal Boletales.</title>
        <authorList>
            <person name="Wu G."/>
            <person name="Miyauchi S."/>
            <person name="Morin E."/>
            <person name="Kuo A."/>
            <person name="Drula E."/>
            <person name="Varga T."/>
            <person name="Kohler A."/>
            <person name="Feng B."/>
            <person name="Cao Y."/>
            <person name="Lipzen A."/>
            <person name="Daum C."/>
            <person name="Hundley H."/>
            <person name="Pangilinan J."/>
            <person name="Johnson J."/>
            <person name="Barry K."/>
            <person name="LaButti K."/>
            <person name="Ng V."/>
            <person name="Ahrendt S."/>
            <person name="Min B."/>
            <person name="Choi I.G."/>
            <person name="Park H."/>
            <person name="Plett J.M."/>
            <person name="Magnuson J."/>
            <person name="Spatafora J.W."/>
            <person name="Nagy L.G."/>
            <person name="Henrissat B."/>
            <person name="Grigoriev I.V."/>
            <person name="Yang Z.L."/>
            <person name="Xu J."/>
            <person name="Martin F.M."/>
        </authorList>
    </citation>
    <scope>NUCLEOTIDE SEQUENCE</scope>
    <source>
        <strain evidence="1">ATCC 28755</strain>
    </source>
</reference>
<evidence type="ECO:0000313" key="2">
    <source>
        <dbReference type="Proteomes" id="UP000790377"/>
    </source>
</evidence>
<dbReference type="EMBL" id="MU267687">
    <property type="protein sequence ID" value="KAH7911159.1"/>
    <property type="molecule type" value="Genomic_DNA"/>
</dbReference>
<accession>A0ACB8AD19</accession>
<organism evidence="1 2">
    <name type="scientific">Hygrophoropsis aurantiaca</name>
    <dbReference type="NCBI Taxonomy" id="72124"/>
    <lineage>
        <taxon>Eukaryota</taxon>
        <taxon>Fungi</taxon>
        <taxon>Dikarya</taxon>
        <taxon>Basidiomycota</taxon>
        <taxon>Agaricomycotina</taxon>
        <taxon>Agaricomycetes</taxon>
        <taxon>Agaricomycetidae</taxon>
        <taxon>Boletales</taxon>
        <taxon>Coniophorineae</taxon>
        <taxon>Hygrophoropsidaceae</taxon>
        <taxon>Hygrophoropsis</taxon>
    </lineage>
</organism>
<gene>
    <name evidence="1" type="ORF">BJ138DRAFT_1151276</name>
</gene>
<name>A0ACB8AD19_9AGAM</name>
<keyword evidence="2" id="KW-1185">Reference proteome</keyword>
<sequence>MYDLSSEGVLYPHQCNILSMTAVDFHSHLKNIVLPHLASLNQVEKFCTKRTLSQAEIEQRLQTMSKSARKQQAESLSAPINTWLWRLKPQVEKKVSSREVKTKPSIPSLIVPRLPASSVGVGEDWSHLNKRRQRARKEKVQRDLKWMWTLQDAKRQAARKELELNAVVNTSAA</sequence>
<evidence type="ECO:0000313" key="1">
    <source>
        <dbReference type="EMBL" id="KAH7911159.1"/>
    </source>
</evidence>
<proteinExistence type="predicted"/>
<protein>
    <submittedName>
        <fullName evidence="1">Uncharacterized protein</fullName>
    </submittedName>
</protein>
<comment type="caution">
    <text evidence="1">The sequence shown here is derived from an EMBL/GenBank/DDBJ whole genome shotgun (WGS) entry which is preliminary data.</text>
</comment>